<keyword evidence="4 7" id="KW-0812">Transmembrane</keyword>
<evidence type="ECO:0000256" key="6">
    <source>
        <dbReference type="ARBA" id="ARBA00023136"/>
    </source>
</evidence>
<evidence type="ECO:0000256" key="5">
    <source>
        <dbReference type="ARBA" id="ARBA00022989"/>
    </source>
</evidence>
<evidence type="ECO:0000256" key="2">
    <source>
        <dbReference type="ARBA" id="ARBA00006448"/>
    </source>
</evidence>
<evidence type="ECO:0000256" key="3">
    <source>
        <dbReference type="ARBA" id="ARBA00022475"/>
    </source>
</evidence>
<feature type="transmembrane region" description="Helical" evidence="7">
    <location>
        <begin position="6"/>
        <end position="22"/>
    </location>
</feature>
<feature type="domain" description="YetF C-terminal" evidence="8">
    <location>
        <begin position="79"/>
        <end position="148"/>
    </location>
</feature>
<gene>
    <name evidence="9" type="ORF">N7U68_12570</name>
</gene>
<dbReference type="Pfam" id="PF04239">
    <property type="entry name" value="DUF421"/>
    <property type="match status" value="1"/>
</dbReference>
<dbReference type="PANTHER" id="PTHR34582">
    <property type="entry name" value="UPF0702 TRANSMEMBRANE PROTEIN YCAP"/>
    <property type="match status" value="1"/>
</dbReference>
<evidence type="ECO:0000256" key="4">
    <source>
        <dbReference type="ARBA" id="ARBA00022692"/>
    </source>
</evidence>
<sequence length="174" mass="18863">MALQTIGQTVLAVVVVIALVRLSGLRSFSKMSSFDFALTVAAGSVLATMMTTPDPPWPALIALATLFASRFVISLARAHFPSMQRATDNSPLMLMYDGQLFEANLTRARVTLPELRSKLREADATRLSGVRAVVFEATGDVSVLTGDHVDDELLADVSWGDAPRPDRRTDQNQS</sequence>
<comment type="similarity">
    <text evidence="2">Belongs to the UPF0702 family.</text>
</comment>
<dbReference type="EMBL" id="CP106738">
    <property type="protein sequence ID" value="UXX81952.1"/>
    <property type="molecule type" value="Genomic_DNA"/>
</dbReference>
<dbReference type="InterPro" id="IPR023090">
    <property type="entry name" value="UPF0702_alpha/beta_dom_sf"/>
</dbReference>
<keyword evidence="6 7" id="KW-0472">Membrane</keyword>
<evidence type="ECO:0000259" key="8">
    <source>
        <dbReference type="Pfam" id="PF04239"/>
    </source>
</evidence>
<evidence type="ECO:0000256" key="7">
    <source>
        <dbReference type="SAM" id="Phobius"/>
    </source>
</evidence>
<keyword evidence="10" id="KW-1185">Reference proteome</keyword>
<feature type="transmembrane region" description="Helical" evidence="7">
    <location>
        <begin position="57"/>
        <end position="76"/>
    </location>
</feature>
<evidence type="ECO:0000256" key="1">
    <source>
        <dbReference type="ARBA" id="ARBA00004651"/>
    </source>
</evidence>
<feature type="transmembrane region" description="Helical" evidence="7">
    <location>
        <begin position="34"/>
        <end position="51"/>
    </location>
</feature>
<organism evidence="9 10">
    <name type="scientific">Roseovarius pelagicus</name>
    <dbReference type="NCBI Taxonomy" id="2980108"/>
    <lineage>
        <taxon>Bacteria</taxon>
        <taxon>Pseudomonadati</taxon>
        <taxon>Pseudomonadota</taxon>
        <taxon>Alphaproteobacteria</taxon>
        <taxon>Rhodobacterales</taxon>
        <taxon>Roseobacteraceae</taxon>
        <taxon>Roseovarius</taxon>
    </lineage>
</organism>
<accession>A0ABY6D736</accession>
<dbReference type="RefSeq" id="WP_263047018.1">
    <property type="nucleotide sequence ID" value="NZ_CP106738.1"/>
</dbReference>
<reference evidence="9" key="1">
    <citation type="submission" date="2022-10" db="EMBL/GenBank/DDBJ databases">
        <title>Roseovarius pelagicus sp. nov., isolated from Arctic seawater.</title>
        <authorList>
            <person name="Hong Y.W."/>
            <person name="Hwang C.Y."/>
        </authorList>
    </citation>
    <scope>NUCLEOTIDE SEQUENCE</scope>
    <source>
        <strain evidence="9">HL-MP18</strain>
    </source>
</reference>
<dbReference type="InterPro" id="IPR007353">
    <property type="entry name" value="DUF421"/>
</dbReference>
<evidence type="ECO:0000313" key="9">
    <source>
        <dbReference type="EMBL" id="UXX81952.1"/>
    </source>
</evidence>
<name>A0ABY6D736_9RHOB</name>
<evidence type="ECO:0000313" key="10">
    <source>
        <dbReference type="Proteomes" id="UP001064087"/>
    </source>
</evidence>
<dbReference type="Gene3D" id="3.30.240.20">
    <property type="entry name" value="bsu07140 like domains"/>
    <property type="match status" value="1"/>
</dbReference>
<dbReference type="Proteomes" id="UP001064087">
    <property type="component" value="Chromosome"/>
</dbReference>
<protein>
    <submittedName>
        <fullName evidence="9">DUF421 domain-containing protein</fullName>
    </submittedName>
</protein>
<proteinExistence type="inferred from homology"/>
<comment type="subcellular location">
    <subcellularLocation>
        <location evidence="1">Cell membrane</location>
        <topology evidence="1">Multi-pass membrane protein</topology>
    </subcellularLocation>
</comment>
<keyword evidence="5 7" id="KW-1133">Transmembrane helix</keyword>
<dbReference type="PANTHER" id="PTHR34582:SF6">
    <property type="entry name" value="UPF0702 TRANSMEMBRANE PROTEIN YCAP"/>
    <property type="match status" value="1"/>
</dbReference>
<keyword evidence="3" id="KW-1003">Cell membrane</keyword>